<protein>
    <submittedName>
        <fullName evidence="3">Putative membrane protein</fullName>
    </submittedName>
</protein>
<gene>
    <name evidence="3" type="ordered locus">BN6_00510</name>
</gene>
<dbReference type="AlphaFoldDB" id="K3W429"/>
<evidence type="ECO:0000313" key="3">
    <source>
        <dbReference type="EMBL" id="CCH27383.1"/>
    </source>
</evidence>
<organism evidence="3 4">
    <name type="scientific">Saccharothrix espanaensis (strain ATCC 51144 / DSM 44229 / JCM 9112 / NBRC 15066 / NRRL 15764)</name>
    <dbReference type="NCBI Taxonomy" id="1179773"/>
    <lineage>
        <taxon>Bacteria</taxon>
        <taxon>Bacillati</taxon>
        <taxon>Actinomycetota</taxon>
        <taxon>Actinomycetes</taxon>
        <taxon>Pseudonocardiales</taxon>
        <taxon>Pseudonocardiaceae</taxon>
        <taxon>Saccharothrix</taxon>
    </lineage>
</organism>
<reference evidence="3 4" key="1">
    <citation type="journal article" date="2012" name="BMC Genomics">
        <title>Complete genome sequence of Saccharothrix espanaensis DSM 44229T and comparison to the other completely sequenced Pseudonocardiaceae.</title>
        <authorList>
            <person name="Strobel T."/>
            <person name="Al-Dilaimi A."/>
            <person name="Blom J."/>
            <person name="Gessner A."/>
            <person name="Kalinowski J."/>
            <person name="Luzhetska M."/>
            <person name="Puhler A."/>
            <person name="Szczepanowski R."/>
            <person name="Bechthold A."/>
            <person name="Ruckert C."/>
        </authorList>
    </citation>
    <scope>NUCLEOTIDE SEQUENCE [LARGE SCALE GENOMIC DNA]</scope>
    <source>
        <strain evidence="4">ATCC 51144 / DSM 44229 / JCM 9112 / NBRC 15066 / NRRL 15764</strain>
    </source>
</reference>
<dbReference type="BioCyc" id="SESP1179773:BN6_RS00245-MONOMER"/>
<feature type="transmembrane region" description="Helical" evidence="2">
    <location>
        <begin position="132"/>
        <end position="153"/>
    </location>
</feature>
<evidence type="ECO:0000256" key="2">
    <source>
        <dbReference type="SAM" id="Phobius"/>
    </source>
</evidence>
<name>K3W429_SACES</name>
<keyword evidence="2" id="KW-0812">Transmembrane</keyword>
<feature type="transmembrane region" description="Helical" evidence="2">
    <location>
        <begin position="51"/>
        <end position="70"/>
    </location>
</feature>
<keyword evidence="2" id="KW-0472">Membrane</keyword>
<dbReference type="KEGG" id="sesp:BN6_00510"/>
<dbReference type="HOGENOM" id="CLU_110254_1_0_11"/>
<proteinExistence type="predicted"/>
<keyword evidence="4" id="KW-1185">Reference proteome</keyword>
<dbReference type="EMBL" id="HE804045">
    <property type="protein sequence ID" value="CCH27383.1"/>
    <property type="molecule type" value="Genomic_DNA"/>
</dbReference>
<keyword evidence="2" id="KW-1133">Transmembrane helix</keyword>
<sequence>MGSGTVFTGSPYPRSAQHKPPDHRSGSHLRAPVSYALCMTRRPASTRLARAVLLAVTSAALSVAAHGAAGGDLTEFAPALPLTALIALAGTALAERRRGPWPVLATLGAAQVGQHTLLSLGHHAPDGPGLGFGPLTMTAAHVVAGLLTGLLLARADSALSALVSAASRLRPVLVSFTPVEHRTCPLPSSPTPDTLTAVVLRRVNGRRGPPVLLITRPG</sequence>
<accession>K3W429</accession>
<dbReference type="Proteomes" id="UP000006281">
    <property type="component" value="Chromosome"/>
</dbReference>
<dbReference type="STRING" id="1179773.BN6_00510"/>
<evidence type="ECO:0000313" key="4">
    <source>
        <dbReference type="Proteomes" id="UP000006281"/>
    </source>
</evidence>
<dbReference type="eggNOG" id="ENOG5033ZE7">
    <property type="taxonomic scope" value="Bacteria"/>
</dbReference>
<feature type="region of interest" description="Disordered" evidence="1">
    <location>
        <begin position="1"/>
        <end position="28"/>
    </location>
</feature>
<evidence type="ECO:0000256" key="1">
    <source>
        <dbReference type="SAM" id="MobiDB-lite"/>
    </source>
</evidence>
<dbReference type="PATRIC" id="fig|1179773.3.peg.49"/>